<dbReference type="Gene3D" id="2.30.22.10">
    <property type="entry name" value="Head domain of nucleotide exchange factor GrpE"/>
    <property type="match status" value="1"/>
</dbReference>
<feature type="region of interest" description="Disordered" evidence="2">
    <location>
        <begin position="1"/>
        <end position="20"/>
    </location>
</feature>
<evidence type="ECO:0000256" key="2">
    <source>
        <dbReference type="SAM" id="MobiDB-lite"/>
    </source>
</evidence>
<keyword evidence="4" id="KW-1185">Reference proteome</keyword>
<keyword evidence="1" id="KW-0143">Chaperone</keyword>
<evidence type="ECO:0000313" key="3">
    <source>
        <dbReference type="EMBL" id="MEV0712943.1"/>
    </source>
</evidence>
<dbReference type="Pfam" id="PF01025">
    <property type="entry name" value="GrpE"/>
    <property type="match status" value="1"/>
</dbReference>
<dbReference type="InterPro" id="IPR000740">
    <property type="entry name" value="GrpE"/>
</dbReference>
<dbReference type="RefSeq" id="WP_357790374.1">
    <property type="nucleotide sequence ID" value="NZ_JBFAKC010000032.1"/>
</dbReference>
<proteinExistence type="predicted"/>
<accession>A0ABV3G5H4</accession>
<name>A0ABV3G5H4_9NOCA</name>
<dbReference type="InterPro" id="IPR009012">
    <property type="entry name" value="GrpE_head"/>
</dbReference>
<sequence length="172" mass="18275">MTEPDAPAAGPVPVAPRGEAAAHDEIIERIDDLTRVVARQAATIERLADDAKARAQRERQGADLPLVTELFALLGDTVACASTAESAREREAFDAVAGRIERLLVGRGGIVVAPGAGEAFDSLTMEAADVVRTDTPAEDRTVDSLVQPGLSIPGRSIRPARVIVRQHRKPKE</sequence>
<feature type="compositionally biased region" description="Low complexity" evidence="2">
    <location>
        <begin position="1"/>
        <end position="19"/>
    </location>
</feature>
<dbReference type="EMBL" id="JBFAKC010000032">
    <property type="protein sequence ID" value="MEV0712943.1"/>
    <property type="molecule type" value="Genomic_DNA"/>
</dbReference>
<evidence type="ECO:0000256" key="1">
    <source>
        <dbReference type="ARBA" id="ARBA00023186"/>
    </source>
</evidence>
<organism evidence="3 4">
    <name type="scientific">Nocardia aurea</name>
    <dbReference type="NCBI Taxonomy" id="2144174"/>
    <lineage>
        <taxon>Bacteria</taxon>
        <taxon>Bacillati</taxon>
        <taxon>Actinomycetota</taxon>
        <taxon>Actinomycetes</taxon>
        <taxon>Mycobacteriales</taxon>
        <taxon>Nocardiaceae</taxon>
        <taxon>Nocardia</taxon>
    </lineage>
</organism>
<protein>
    <submittedName>
        <fullName evidence="3">Nucleotide exchange factor GrpE</fullName>
    </submittedName>
</protein>
<comment type="caution">
    <text evidence="3">The sequence shown here is derived from an EMBL/GenBank/DDBJ whole genome shotgun (WGS) entry which is preliminary data.</text>
</comment>
<dbReference type="Proteomes" id="UP001551695">
    <property type="component" value="Unassembled WGS sequence"/>
</dbReference>
<evidence type="ECO:0000313" key="4">
    <source>
        <dbReference type="Proteomes" id="UP001551695"/>
    </source>
</evidence>
<dbReference type="SUPFAM" id="SSF51064">
    <property type="entry name" value="Head domain of nucleotide exchange factor GrpE"/>
    <property type="match status" value="1"/>
</dbReference>
<reference evidence="3 4" key="1">
    <citation type="submission" date="2024-06" db="EMBL/GenBank/DDBJ databases">
        <title>The Natural Products Discovery Center: Release of the First 8490 Sequenced Strains for Exploring Actinobacteria Biosynthetic Diversity.</title>
        <authorList>
            <person name="Kalkreuter E."/>
            <person name="Kautsar S.A."/>
            <person name="Yang D."/>
            <person name="Bader C.D."/>
            <person name="Teijaro C.N."/>
            <person name="Fluegel L."/>
            <person name="Davis C.M."/>
            <person name="Simpson J.R."/>
            <person name="Lauterbach L."/>
            <person name="Steele A.D."/>
            <person name="Gui C."/>
            <person name="Meng S."/>
            <person name="Li G."/>
            <person name="Viehrig K."/>
            <person name="Ye F."/>
            <person name="Su P."/>
            <person name="Kiefer A.F."/>
            <person name="Nichols A."/>
            <person name="Cepeda A.J."/>
            <person name="Yan W."/>
            <person name="Fan B."/>
            <person name="Jiang Y."/>
            <person name="Adhikari A."/>
            <person name="Zheng C.-J."/>
            <person name="Schuster L."/>
            <person name="Cowan T.M."/>
            <person name="Smanski M.J."/>
            <person name="Chevrette M.G."/>
            <person name="De Carvalho L.P.S."/>
            <person name="Shen B."/>
        </authorList>
    </citation>
    <scope>NUCLEOTIDE SEQUENCE [LARGE SCALE GENOMIC DNA]</scope>
    <source>
        <strain evidence="3 4">NPDC050403</strain>
    </source>
</reference>
<gene>
    <name evidence="3" type="primary">grpE</name>
    <name evidence="3" type="ORF">AB0I48_35850</name>
</gene>